<gene>
    <name evidence="4" type="ORF">KDN34_14095</name>
</gene>
<dbReference type="Gene3D" id="1.10.357.10">
    <property type="entry name" value="Tetracycline Repressor, domain 2"/>
    <property type="match status" value="1"/>
</dbReference>
<evidence type="ECO:0000313" key="4">
    <source>
        <dbReference type="EMBL" id="QUN05314.1"/>
    </source>
</evidence>
<dbReference type="InterPro" id="IPR001647">
    <property type="entry name" value="HTH_TetR"/>
</dbReference>
<reference evidence="4 5" key="1">
    <citation type="submission" date="2021-04" db="EMBL/GenBank/DDBJ databases">
        <title>Novel species identification of genus Shewanella.</title>
        <authorList>
            <person name="Liu G."/>
        </authorList>
    </citation>
    <scope>NUCLEOTIDE SEQUENCE [LARGE SCALE GENOMIC DNA]</scope>
    <source>
        <strain evidence="4 5">FJAT-54481</strain>
    </source>
</reference>
<dbReference type="Pfam" id="PF14246">
    <property type="entry name" value="TetR_C_7"/>
    <property type="match status" value="1"/>
</dbReference>
<feature type="DNA-binding region" description="H-T-H motif" evidence="2">
    <location>
        <begin position="29"/>
        <end position="48"/>
    </location>
</feature>
<protein>
    <submittedName>
        <fullName evidence="4">TetR/AcrR family transcriptional regulator</fullName>
    </submittedName>
</protein>
<evidence type="ECO:0000256" key="1">
    <source>
        <dbReference type="ARBA" id="ARBA00023125"/>
    </source>
</evidence>
<dbReference type="Pfam" id="PF00440">
    <property type="entry name" value="TetR_N"/>
    <property type="match status" value="1"/>
</dbReference>
<keyword evidence="1 2" id="KW-0238">DNA-binding</keyword>
<dbReference type="RefSeq" id="WP_212594348.1">
    <property type="nucleotide sequence ID" value="NZ_CP073587.1"/>
</dbReference>
<accession>A0ABX7YSK3</accession>
<feature type="domain" description="HTH tetR-type" evidence="3">
    <location>
        <begin position="6"/>
        <end position="66"/>
    </location>
</feature>
<dbReference type="InterPro" id="IPR039536">
    <property type="entry name" value="TetR_C_Proteobacteria"/>
</dbReference>
<dbReference type="SUPFAM" id="SSF46689">
    <property type="entry name" value="Homeodomain-like"/>
    <property type="match status" value="1"/>
</dbReference>
<dbReference type="EMBL" id="CP073587">
    <property type="protein sequence ID" value="QUN05314.1"/>
    <property type="molecule type" value="Genomic_DNA"/>
</dbReference>
<keyword evidence="5" id="KW-1185">Reference proteome</keyword>
<dbReference type="PROSITE" id="PS50977">
    <property type="entry name" value="HTH_TETR_2"/>
    <property type="match status" value="1"/>
</dbReference>
<name>A0ABX7YSK3_9GAMM</name>
<dbReference type="Proteomes" id="UP000679575">
    <property type="component" value="Chromosome"/>
</dbReference>
<dbReference type="InterPro" id="IPR009057">
    <property type="entry name" value="Homeodomain-like_sf"/>
</dbReference>
<dbReference type="PANTHER" id="PTHR30055:SF119">
    <property type="entry name" value="NALC"/>
    <property type="match status" value="1"/>
</dbReference>
<dbReference type="PRINTS" id="PR00455">
    <property type="entry name" value="HTHTETR"/>
</dbReference>
<evidence type="ECO:0000313" key="5">
    <source>
        <dbReference type="Proteomes" id="UP000679575"/>
    </source>
</evidence>
<sequence>MRVKTEEKRQAIIDIAKEAFFSQGFEQTSMSYISQQLGGSKATLYNYFNSKEEIFHAVMESSATEQIADAFQSLSQTKDMRTMMLEFGHNYLNSILTPEIMAIDRMVRAEVGRSDLGKQFYAQGPQRGWLNVSEFLAKRMDKAEIRRAEPWLAAMQFKALLEAEILMPYSLGAVDKPDNATLTQLVATAVDSFLQLYKVD</sequence>
<organism evidence="4 5">
    <name type="scientific">Shewanella yunxiaonensis</name>
    <dbReference type="NCBI Taxonomy" id="2829809"/>
    <lineage>
        <taxon>Bacteria</taxon>
        <taxon>Pseudomonadati</taxon>
        <taxon>Pseudomonadota</taxon>
        <taxon>Gammaproteobacteria</taxon>
        <taxon>Alteromonadales</taxon>
        <taxon>Shewanellaceae</taxon>
        <taxon>Shewanella</taxon>
    </lineage>
</organism>
<evidence type="ECO:0000259" key="3">
    <source>
        <dbReference type="PROSITE" id="PS50977"/>
    </source>
</evidence>
<evidence type="ECO:0000256" key="2">
    <source>
        <dbReference type="PROSITE-ProRule" id="PRU00335"/>
    </source>
</evidence>
<proteinExistence type="predicted"/>
<dbReference type="PANTHER" id="PTHR30055">
    <property type="entry name" value="HTH-TYPE TRANSCRIPTIONAL REGULATOR RUTR"/>
    <property type="match status" value="1"/>
</dbReference>
<dbReference type="InterPro" id="IPR050109">
    <property type="entry name" value="HTH-type_TetR-like_transc_reg"/>
</dbReference>